<accession>A0A371DIT1</accession>
<name>A0A371DIT1_9APHY</name>
<dbReference type="STRING" id="139420.A0A371DIT1"/>
<dbReference type="Proteomes" id="UP000256964">
    <property type="component" value="Unassembled WGS sequence"/>
</dbReference>
<evidence type="ECO:0000313" key="2">
    <source>
        <dbReference type="Proteomes" id="UP000256964"/>
    </source>
</evidence>
<gene>
    <name evidence="1" type="ORF">OH76DRAFT_1454298</name>
</gene>
<dbReference type="EMBL" id="KZ857390">
    <property type="protein sequence ID" value="RDX52441.1"/>
    <property type="molecule type" value="Genomic_DNA"/>
</dbReference>
<proteinExistence type="predicted"/>
<dbReference type="Gene3D" id="3.80.10.10">
    <property type="entry name" value="Ribonuclease Inhibitor"/>
    <property type="match status" value="1"/>
</dbReference>
<evidence type="ECO:0008006" key="3">
    <source>
        <dbReference type="Google" id="ProtNLM"/>
    </source>
</evidence>
<dbReference type="AlphaFoldDB" id="A0A371DIT1"/>
<sequence>MLQRYAQFADLPLELLPAIIQHVVKPSHLAAVCLVDHRFYEFAIPLLYERVFIYAWHKEGKAKVIKLFRTLAEYPHLAKYVLQLAIRDFPKALQSEDHDQILDACLAGIRNCINLRACTWTRHGSLTSPVLETLAECARLRELEINGENAGYYDPTILPRFSHLRKLTLIMPSAAVVATSLPWIAATGSTLQHLSIICKSSTRVNDSVLQQLAPHLTNLEYLYLVGCPKVTHEGLWAVLSCNYRGILGLGLEGVSTAFDMAAFSQRCNRAGTLSRLRSVTLTVDEHTSLAEWQQHVLDVLSNAPLQQFHISTVGGHVGHRLSNDFCKAIVSAHGGRLTRFSVHRMRMSIDSIADICRRCTVLQQLFIVVEQGDLDALGPCLAQAPVLRAVHVNRPLDFGSEDVPKQSYHQILSIARQCRPSVKEFGFNTRVFQVERVHGTAEDGSVQTDVILSSYENPEIPEQFLVVRT</sequence>
<reference evidence="1 2" key="1">
    <citation type="journal article" date="2018" name="Biotechnol. Biofuels">
        <title>Integrative visual omics of the white-rot fungus Polyporus brumalis exposes the biotechnological potential of its oxidative enzymes for delignifying raw plant biomass.</title>
        <authorList>
            <person name="Miyauchi S."/>
            <person name="Rancon A."/>
            <person name="Drula E."/>
            <person name="Hage H."/>
            <person name="Chaduli D."/>
            <person name="Favel A."/>
            <person name="Grisel S."/>
            <person name="Henrissat B."/>
            <person name="Herpoel-Gimbert I."/>
            <person name="Ruiz-Duenas F.J."/>
            <person name="Chevret D."/>
            <person name="Hainaut M."/>
            <person name="Lin J."/>
            <person name="Wang M."/>
            <person name="Pangilinan J."/>
            <person name="Lipzen A."/>
            <person name="Lesage-Meessen L."/>
            <person name="Navarro D."/>
            <person name="Riley R."/>
            <person name="Grigoriev I.V."/>
            <person name="Zhou S."/>
            <person name="Raouche S."/>
            <person name="Rosso M.N."/>
        </authorList>
    </citation>
    <scope>NUCLEOTIDE SEQUENCE [LARGE SCALE GENOMIC DNA]</scope>
    <source>
        <strain evidence="1 2">BRFM 1820</strain>
    </source>
</reference>
<dbReference type="OrthoDB" id="2585512at2759"/>
<dbReference type="InterPro" id="IPR032675">
    <property type="entry name" value="LRR_dom_sf"/>
</dbReference>
<protein>
    <recommendedName>
        <fullName evidence="3">F-box domain-containing protein</fullName>
    </recommendedName>
</protein>
<keyword evidence="2" id="KW-1185">Reference proteome</keyword>
<dbReference type="SUPFAM" id="SSF52047">
    <property type="entry name" value="RNI-like"/>
    <property type="match status" value="1"/>
</dbReference>
<evidence type="ECO:0000313" key="1">
    <source>
        <dbReference type="EMBL" id="RDX52441.1"/>
    </source>
</evidence>
<organism evidence="1 2">
    <name type="scientific">Lentinus brumalis</name>
    <dbReference type="NCBI Taxonomy" id="2498619"/>
    <lineage>
        <taxon>Eukaryota</taxon>
        <taxon>Fungi</taxon>
        <taxon>Dikarya</taxon>
        <taxon>Basidiomycota</taxon>
        <taxon>Agaricomycotina</taxon>
        <taxon>Agaricomycetes</taxon>
        <taxon>Polyporales</taxon>
        <taxon>Polyporaceae</taxon>
        <taxon>Lentinus</taxon>
    </lineage>
</organism>